<accession>A0A848HDW4</accession>
<dbReference type="RefSeq" id="WP_169422704.1">
    <property type="nucleotide sequence ID" value="NZ_JABBFX010000005.1"/>
</dbReference>
<name>A0A848HDW4_9BURK</name>
<organism evidence="1 2">
    <name type="scientific">Ramlibacter agri</name>
    <dbReference type="NCBI Taxonomy" id="2728837"/>
    <lineage>
        <taxon>Bacteria</taxon>
        <taxon>Pseudomonadati</taxon>
        <taxon>Pseudomonadota</taxon>
        <taxon>Betaproteobacteria</taxon>
        <taxon>Burkholderiales</taxon>
        <taxon>Comamonadaceae</taxon>
        <taxon>Ramlibacter</taxon>
    </lineage>
</organism>
<proteinExistence type="predicted"/>
<dbReference type="EMBL" id="JABBFX010000005">
    <property type="protein sequence ID" value="NML48362.1"/>
    <property type="molecule type" value="Genomic_DNA"/>
</dbReference>
<sequence length="50" mass="5777">MQKQLVPAADESTLEHVEEMMEYLHAHGVMSLEEAPDELIHAWYKRIGLV</sequence>
<dbReference type="AlphaFoldDB" id="A0A848HDW4"/>
<protein>
    <submittedName>
        <fullName evidence="1">Uncharacterized protein</fullName>
    </submittedName>
</protein>
<evidence type="ECO:0000313" key="1">
    <source>
        <dbReference type="EMBL" id="NML48362.1"/>
    </source>
</evidence>
<comment type="caution">
    <text evidence="1">The sequence shown here is derived from an EMBL/GenBank/DDBJ whole genome shotgun (WGS) entry which is preliminary data.</text>
</comment>
<evidence type="ECO:0000313" key="2">
    <source>
        <dbReference type="Proteomes" id="UP000541185"/>
    </source>
</evidence>
<dbReference type="Proteomes" id="UP000541185">
    <property type="component" value="Unassembled WGS sequence"/>
</dbReference>
<keyword evidence="2" id="KW-1185">Reference proteome</keyword>
<reference evidence="1 2" key="1">
    <citation type="submission" date="2020-04" db="EMBL/GenBank/DDBJ databases">
        <title>Ramlibacter sp. G-1-2-2 isolated from soil.</title>
        <authorList>
            <person name="Dahal R.H."/>
        </authorList>
    </citation>
    <scope>NUCLEOTIDE SEQUENCE [LARGE SCALE GENOMIC DNA]</scope>
    <source>
        <strain evidence="1 2">G-1-2-2</strain>
    </source>
</reference>
<gene>
    <name evidence="1" type="ORF">HHL11_31740</name>
</gene>